<dbReference type="Gene3D" id="2.115.10.20">
    <property type="entry name" value="Glycosyl hydrolase domain, family 43"/>
    <property type="match status" value="1"/>
</dbReference>
<evidence type="ECO:0000256" key="5">
    <source>
        <dbReference type="ARBA" id="ARBA00023180"/>
    </source>
</evidence>
<dbReference type="Pfam" id="PF11837">
    <property type="entry name" value="INV_N"/>
    <property type="match status" value="1"/>
</dbReference>
<evidence type="ECO:0000313" key="11">
    <source>
        <dbReference type="EMBL" id="AGW23637.1"/>
    </source>
</evidence>
<dbReference type="Pfam" id="PF00251">
    <property type="entry name" value="Glyco_hydro_32N"/>
    <property type="match status" value="1"/>
</dbReference>
<reference evidence="11" key="1">
    <citation type="submission" date="2012-12" db="EMBL/GenBank/DDBJ databases">
        <authorList>
            <person name="Chunxia W."/>
            <person name="Hongmei S."/>
            <person name="Xueyan L."/>
            <person name="Tianlai L."/>
        </authorList>
    </citation>
    <scope>NUCLEOTIDE SEQUENCE</scope>
    <source>
        <tissue evidence="11">Bulb</tissue>
    </source>
</reference>
<dbReference type="GO" id="GO:0005975">
    <property type="term" value="P:carbohydrate metabolic process"/>
    <property type="evidence" value="ECO:0007669"/>
    <property type="project" value="InterPro"/>
</dbReference>
<dbReference type="FunFam" id="2.115.10.20:FF:000001">
    <property type="entry name" value="Beta-fructofuranosidase, insoluble isoenzyme CWINV1"/>
    <property type="match status" value="1"/>
</dbReference>
<keyword evidence="5" id="KW-0325">Glycoprotein</keyword>
<comment type="subcellular location">
    <subcellularLocation>
        <location evidence="1">Vacuole</location>
    </subcellularLocation>
</comment>
<dbReference type="EC" id="3.2.1.26" evidence="11"/>
<dbReference type="AlphaFoldDB" id="U3N127"/>
<proteinExistence type="evidence at transcript level"/>
<keyword evidence="3" id="KW-0926">Vacuole</keyword>
<name>U3N127_LILDA</name>
<accession>U3N127</accession>
<evidence type="ECO:0000259" key="9">
    <source>
        <dbReference type="Pfam" id="PF08244"/>
    </source>
</evidence>
<dbReference type="InterPro" id="IPR050551">
    <property type="entry name" value="Fructan_Metab_Enzymes"/>
</dbReference>
<sequence>MKVRDPESSSSAPLLYQEDESSSQSKIISTLLSAVTATALLILLLTLVRIEPDTGDPTPVVTFSAPRGVSEGVSDKSTASLLGSSRTSFPWSNAMLKWQRTGFHFQPEKNWMNDPDGPLFYKGWYHLFYQYNPDSAVWGNITWGHSVSRDLIHWLHLPLAFVPDHWYDANGVWTGSATFLPDGRIVMVYTGSTTEAVQVQNLAYPADLDDPLLLNWIKSDANPVLLPPPGIGAKDFRDPTTAWYDAATEAWKLAIGSKDQNHTGICLIYRTNDFIDYELLPGVLHSVPGTGMWECIDFYPVSTNSEVGLDTSVPPGPSVRHVLKASLDDDKHDYYAIGTYDPVAEKWVPEDVEADVGIGLRYDYGRYYASKTFFDTAKRRRVLWGWTGETDSEQADLLKGWASVMTIPRTVLFDQKTGSNLLQWPVEEVESLRLSSRDFKNINIGIGSVVPLNISRATQLDIVAEFEIEGKSLTATVEADIGYNCSTSRGAAAAGRGVLGPFGFLVLSDQDLSEQTAVYFYVARNVDGELETFFCQDELRSSKADDIVKRVYGSTVPVLSGEILTVRILVDHSIVESFAQGGRTCITSRIYPTKAIDAAAKLFLFNNGTGAMVTAKSIKIWQMNSAFIRPFPLEA</sequence>
<dbReference type="InterPro" id="IPR013148">
    <property type="entry name" value="Glyco_hydro_32_N"/>
</dbReference>
<feature type="domain" description="Glycosyl hydrolase family 32 N-terminal" evidence="8">
    <location>
        <begin position="104"/>
        <end position="425"/>
    </location>
</feature>
<dbReference type="FunFam" id="2.60.120.560:FF:000002">
    <property type="entry name" value="Beta-fructofuranosidase, insoluble isoenzyme CWINV1"/>
    <property type="match status" value="1"/>
</dbReference>
<evidence type="ECO:0000259" key="8">
    <source>
        <dbReference type="Pfam" id="PF00251"/>
    </source>
</evidence>
<feature type="domain" description="Glycosyl hydrolase family 32 C-terminal" evidence="9">
    <location>
        <begin position="428"/>
        <end position="622"/>
    </location>
</feature>
<organism evidence="11">
    <name type="scientific">Lilium davidii</name>
    <name type="common">David's lily</name>
    <dbReference type="NCBI Taxonomy" id="82316"/>
    <lineage>
        <taxon>Eukaryota</taxon>
        <taxon>Viridiplantae</taxon>
        <taxon>Streptophyta</taxon>
        <taxon>Embryophyta</taxon>
        <taxon>Tracheophyta</taxon>
        <taxon>Spermatophyta</taxon>
        <taxon>Magnoliopsida</taxon>
        <taxon>Liliopsida</taxon>
        <taxon>Liliales</taxon>
        <taxon>Liliaceae</taxon>
        <taxon>Lilium</taxon>
    </lineage>
</organism>
<evidence type="ECO:0000256" key="4">
    <source>
        <dbReference type="ARBA" id="ARBA00022801"/>
    </source>
</evidence>
<evidence type="ECO:0000256" key="3">
    <source>
        <dbReference type="ARBA" id="ARBA00022554"/>
    </source>
</evidence>
<dbReference type="InterPro" id="IPR013189">
    <property type="entry name" value="Glyco_hydro_32_C"/>
</dbReference>
<dbReference type="SMART" id="SM00640">
    <property type="entry name" value="Glyco_32"/>
    <property type="match status" value="1"/>
</dbReference>
<keyword evidence="6 7" id="KW-0326">Glycosidase</keyword>
<dbReference type="PANTHER" id="PTHR31953">
    <property type="entry name" value="BETA-FRUCTOFURANOSIDASE, INSOLUBLE ISOENZYME CWINV1-RELATED"/>
    <property type="match status" value="1"/>
</dbReference>
<evidence type="ECO:0000256" key="1">
    <source>
        <dbReference type="ARBA" id="ARBA00004116"/>
    </source>
</evidence>
<dbReference type="EMBL" id="KC261285">
    <property type="protein sequence ID" value="AGW23637.1"/>
    <property type="molecule type" value="mRNA"/>
</dbReference>
<dbReference type="InterPro" id="IPR023296">
    <property type="entry name" value="Glyco_hydro_beta-prop_sf"/>
</dbReference>
<dbReference type="GO" id="GO:0004564">
    <property type="term" value="F:beta-fructofuranosidase activity"/>
    <property type="evidence" value="ECO:0007669"/>
    <property type="project" value="UniProtKB-EC"/>
</dbReference>
<dbReference type="InterPro" id="IPR013320">
    <property type="entry name" value="ConA-like_dom_sf"/>
</dbReference>
<dbReference type="Gene3D" id="2.60.120.560">
    <property type="entry name" value="Exo-inulinase, domain 1"/>
    <property type="match status" value="1"/>
</dbReference>
<dbReference type="SUPFAM" id="SSF75005">
    <property type="entry name" value="Arabinanase/levansucrase/invertase"/>
    <property type="match status" value="1"/>
</dbReference>
<evidence type="ECO:0000256" key="7">
    <source>
        <dbReference type="RuleBase" id="RU362110"/>
    </source>
</evidence>
<keyword evidence="4 7" id="KW-0378">Hydrolase</keyword>
<evidence type="ECO:0000256" key="6">
    <source>
        <dbReference type="ARBA" id="ARBA00023295"/>
    </source>
</evidence>
<dbReference type="Pfam" id="PF08244">
    <property type="entry name" value="Glyco_hydro_32C"/>
    <property type="match status" value="1"/>
</dbReference>
<evidence type="ECO:0000256" key="2">
    <source>
        <dbReference type="ARBA" id="ARBA00009902"/>
    </source>
</evidence>
<dbReference type="GO" id="GO:0005773">
    <property type="term" value="C:vacuole"/>
    <property type="evidence" value="ECO:0007669"/>
    <property type="project" value="UniProtKB-SubCell"/>
</dbReference>
<dbReference type="SUPFAM" id="SSF49899">
    <property type="entry name" value="Concanavalin A-like lectins/glucanases"/>
    <property type="match status" value="1"/>
</dbReference>
<comment type="similarity">
    <text evidence="2 7">Belongs to the glycosyl hydrolase 32 family.</text>
</comment>
<dbReference type="CDD" id="cd18624">
    <property type="entry name" value="GH32_Fruct1-like"/>
    <property type="match status" value="1"/>
</dbReference>
<dbReference type="InterPro" id="IPR001362">
    <property type="entry name" value="Glyco_hydro_32"/>
</dbReference>
<dbReference type="InterPro" id="IPR021792">
    <property type="entry name" value="Beta-fructofuranosidase_N"/>
</dbReference>
<protein>
    <submittedName>
        <fullName evidence="11">Soluble acid invertase</fullName>
        <ecNumber evidence="11">3.2.1.26</ecNumber>
    </submittedName>
</protein>
<evidence type="ECO:0000259" key="10">
    <source>
        <dbReference type="Pfam" id="PF11837"/>
    </source>
</evidence>
<feature type="domain" description="Beta-fructofuranosidase N-terminal" evidence="10">
    <location>
        <begin position="54"/>
        <end position="96"/>
    </location>
</feature>